<keyword evidence="1" id="KW-0812">Transmembrane</keyword>
<feature type="transmembrane region" description="Helical" evidence="1">
    <location>
        <begin position="83"/>
        <end position="103"/>
    </location>
</feature>
<reference evidence="2 3" key="1">
    <citation type="submission" date="2018-02" db="EMBL/GenBank/DDBJ databases">
        <title>The draft genome of Sphingobacterium sp. 5JN-11.</title>
        <authorList>
            <person name="Liu L."/>
            <person name="Li L."/>
            <person name="Liang L."/>
            <person name="Zhang X."/>
            <person name="Wang T."/>
        </authorList>
    </citation>
    <scope>NUCLEOTIDE SEQUENCE [LARGE SCALE GENOMIC DNA]</scope>
    <source>
        <strain evidence="2 3">5JN-11</strain>
    </source>
</reference>
<dbReference type="RefSeq" id="WP_105718723.1">
    <property type="nucleotide sequence ID" value="NZ_PVBQ01000032.1"/>
</dbReference>
<evidence type="ECO:0000256" key="1">
    <source>
        <dbReference type="SAM" id="Phobius"/>
    </source>
</evidence>
<keyword evidence="1" id="KW-1133">Transmembrane helix</keyword>
<feature type="transmembrane region" description="Helical" evidence="1">
    <location>
        <begin position="52"/>
        <end position="71"/>
    </location>
</feature>
<dbReference type="EMBL" id="PVBQ01000032">
    <property type="protein sequence ID" value="PRD44096.1"/>
    <property type="molecule type" value="Genomic_DNA"/>
</dbReference>
<evidence type="ECO:0008006" key="4">
    <source>
        <dbReference type="Google" id="ProtNLM"/>
    </source>
</evidence>
<feature type="transmembrane region" description="Helical" evidence="1">
    <location>
        <begin position="123"/>
        <end position="149"/>
    </location>
</feature>
<evidence type="ECO:0000313" key="3">
    <source>
        <dbReference type="Proteomes" id="UP000239711"/>
    </source>
</evidence>
<organism evidence="2 3">
    <name type="scientific">Sphingobacterium haloxyli</name>
    <dbReference type="NCBI Taxonomy" id="2100533"/>
    <lineage>
        <taxon>Bacteria</taxon>
        <taxon>Pseudomonadati</taxon>
        <taxon>Bacteroidota</taxon>
        <taxon>Sphingobacteriia</taxon>
        <taxon>Sphingobacteriales</taxon>
        <taxon>Sphingobacteriaceae</taxon>
        <taxon>Sphingobacterium</taxon>
    </lineage>
</organism>
<gene>
    <name evidence="2" type="ORF">C5745_19645</name>
</gene>
<keyword evidence="3" id="KW-1185">Reference proteome</keyword>
<dbReference type="Proteomes" id="UP000239711">
    <property type="component" value="Unassembled WGS sequence"/>
</dbReference>
<name>A0A2S9IU94_9SPHI</name>
<comment type="caution">
    <text evidence="2">The sequence shown here is derived from an EMBL/GenBank/DDBJ whole genome shotgun (WGS) entry which is preliminary data.</text>
</comment>
<keyword evidence="1" id="KW-0472">Membrane</keyword>
<dbReference type="AlphaFoldDB" id="A0A2S9IU94"/>
<evidence type="ECO:0000313" key="2">
    <source>
        <dbReference type="EMBL" id="PRD44096.1"/>
    </source>
</evidence>
<feature type="transmembrane region" description="Helical" evidence="1">
    <location>
        <begin position="7"/>
        <end position="32"/>
    </location>
</feature>
<accession>A0A2S9IU94</accession>
<protein>
    <recommendedName>
        <fullName evidence="4">DUF1772 domain-containing protein</fullName>
    </recommendedName>
</protein>
<proteinExistence type="predicted"/>
<sequence>MKNTSVYISTIALLGLFGGGSITVLFIIVPFWHSLAPNELMLWFNHYGARVGITMLPMQIIPFILSIYAYISVRKRKEDGKGLWFWVNISNIVILIMLLAYFLPINFQFVNQTMNPNEVPSELIRWEIIHIARTILTVLSAVLAIIAYFKLLRNFIYINMEPSHTP</sequence>
<dbReference type="OrthoDB" id="1188771at2"/>